<keyword evidence="1" id="KW-0472">Membrane</keyword>
<feature type="transmembrane region" description="Helical" evidence="1">
    <location>
        <begin position="71"/>
        <end position="89"/>
    </location>
</feature>
<comment type="caution">
    <text evidence="2">The sequence shown here is derived from an EMBL/GenBank/DDBJ whole genome shotgun (WGS) entry which is preliminary data.</text>
</comment>
<evidence type="ECO:0000256" key="1">
    <source>
        <dbReference type="SAM" id="Phobius"/>
    </source>
</evidence>
<sequence length="99" mass="11226">MPVCNQCQTKWTFGQTCRKMFTLNTSMTCPSCGESQYPTAKTRKKNTLILLILPITFILKLIFSLSPVTTLVILISTLIIAVSTYPFWLELSNEEEALF</sequence>
<organism evidence="2 3">
    <name type="scientific">Paracerasibacillus soli</name>
    <dbReference type="NCBI Taxonomy" id="480284"/>
    <lineage>
        <taxon>Bacteria</taxon>
        <taxon>Bacillati</taxon>
        <taxon>Bacillota</taxon>
        <taxon>Bacilli</taxon>
        <taxon>Bacillales</taxon>
        <taxon>Bacillaceae</taxon>
        <taxon>Paracerasibacillus</taxon>
    </lineage>
</organism>
<proteinExistence type="predicted"/>
<dbReference type="InterPro" id="IPR026369">
    <property type="entry name" value="CxxC_20_CxxC"/>
</dbReference>
<keyword evidence="3" id="KW-1185">Reference proteome</keyword>
<dbReference type="NCBIfam" id="TIGR04104">
    <property type="entry name" value="cxxc_20_cxxc"/>
    <property type="match status" value="1"/>
</dbReference>
<evidence type="ECO:0008006" key="4">
    <source>
        <dbReference type="Google" id="ProtNLM"/>
    </source>
</evidence>
<accession>A0ABU5CTG9</accession>
<keyword evidence="1" id="KW-0812">Transmembrane</keyword>
<dbReference type="EMBL" id="JAWDIQ010000002">
    <property type="protein sequence ID" value="MDY0409652.1"/>
    <property type="molecule type" value="Genomic_DNA"/>
</dbReference>
<keyword evidence="1" id="KW-1133">Transmembrane helix</keyword>
<protein>
    <recommendedName>
        <fullName evidence="4">Cxxc_20_cxxc protein</fullName>
    </recommendedName>
</protein>
<gene>
    <name evidence="2" type="ORF">RWD45_15100</name>
</gene>
<dbReference type="RefSeq" id="WP_320380442.1">
    <property type="nucleotide sequence ID" value="NZ_JAWDIQ010000002.1"/>
</dbReference>
<name>A0ABU5CTG9_9BACI</name>
<evidence type="ECO:0000313" key="3">
    <source>
        <dbReference type="Proteomes" id="UP001275315"/>
    </source>
</evidence>
<reference evidence="2 3" key="1">
    <citation type="submission" date="2023-10" db="EMBL/GenBank/DDBJ databases">
        <title>Virgibacillus soli CC-YMP-6 genome.</title>
        <authorList>
            <person name="Miliotis G."/>
            <person name="Sengupta P."/>
            <person name="Hameed A."/>
            <person name="Chuvochina M."/>
            <person name="Mcdonagh F."/>
            <person name="Simpson A.C."/>
            <person name="Singh N.K."/>
            <person name="Rekha P.D."/>
            <person name="Raman K."/>
            <person name="Hugenholtz P."/>
            <person name="Venkateswaran K."/>
        </authorList>
    </citation>
    <scope>NUCLEOTIDE SEQUENCE [LARGE SCALE GENOMIC DNA]</scope>
    <source>
        <strain evidence="2 3">CC-YMP-6</strain>
    </source>
</reference>
<evidence type="ECO:0000313" key="2">
    <source>
        <dbReference type="EMBL" id="MDY0409652.1"/>
    </source>
</evidence>
<dbReference type="Proteomes" id="UP001275315">
    <property type="component" value="Unassembled WGS sequence"/>
</dbReference>